<dbReference type="STRING" id="196109.A0A136IZM3"/>
<dbReference type="SFLD" id="SFLDG00358">
    <property type="entry name" value="Main_(cytGST)"/>
    <property type="match status" value="1"/>
</dbReference>
<organism evidence="5 6">
    <name type="scientific">Microdochium bolleyi</name>
    <dbReference type="NCBI Taxonomy" id="196109"/>
    <lineage>
        <taxon>Eukaryota</taxon>
        <taxon>Fungi</taxon>
        <taxon>Dikarya</taxon>
        <taxon>Ascomycota</taxon>
        <taxon>Pezizomycotina</taxon>
        <taxon>Sordariomycetes</taxon>
        <taxon>Xylariomycetidae</taxon>
        <taxon>Xylariales</taxon>
        <taxon>Microdochiaceae</taxon>
        <taxon>Microdochium</taxon>
    </lineage>
</organism>
<dbReference type="Pfam" id="PF00043">
    <property type="entry name" value="GST_C"/>
    <property type="match status" value="1"/>
</dbReference>
<dbReference type="PROSITE" id="PS50404">
    <property type="entry name" value="GST_NTER"/>
    <property type="match status" value="1"/>
</dbReference>
<dbReference type="Proteomes" id="UP000070501">
    <property type="component" value="Unassembled WGS sequence"/>
</dbReference>
<keyword evidence="5" id="KW-0808">Transferase</keyword>
<evidence type="ECO:0000313" key="6">
    <source>
        <dbReference type="Proteomes" id="UP000070501"/>
    </source>
</evidence>
<dbReference type="Pfam" id="PF02798">
    <property type="entry name" value="GST_N"/>
    <property type="match status" value="1"/>
</dbReference>
<evidence type="ECO:0000256" key="1">
    <source>
        <dbReference type="ARBA" id="ARBA00007409"/>
    </source>
</evidence>
<evidence type="ECO:0000313" key="5">
    <source>
        <dbReference type="EMBL" id="KXJ90425.1"/>
    </source>
</evidence>
<dbReference type="InterPro" id="IPR036282">
    <property type="entry name" value="Glutathione-S-Trfase_C_sf"/>
</dbReference>
<dbReference type="InterPro" id="IPR040079">
    <property type="entry name" value="Glutathione_S-Trfase"/>
</dbReference>
<dbReference type="FunFam" id="3.40.30.10:FF:000142">
    <property type="entry name" value="Elongation factor 1 gamma"/>
    <property type="match status" value="1"/>
</dbReference>
<gene>
    <name evidence="5" type="ORF">Micbo1qcDRAFT_195989</name>
</gene>
<dbReference type="Gene3D" id="3.40.30.10">
    <property type="entry name" value="Glutaredoxin"/>
    <property type="match status" value="1"/>
</dbReference>
<dbReference type="OrthoDB" id="249703at2759"/>
<dbReference type="GO" id="GO:0016740">
    <property type="term" value="F:transferase activity"/>
    <property type="evidence" value="ECO:0007669"/>
    <property type="project" value="UniProtKB-KW"/>
</dbReference>
<evidence type="ECO:0000259" key="3">
    <source>
        <dbReference type="PROSITE" id="PS50404"/>
    </source>
</evidence>
<dbReference type="GO" id="GO:0005737">
    <property type="term" value="C:cytoplasm"/>
    <property type="evidence" value="ECO:0007669"/>
    <property type="project" value="TreeGrafter"/>
</dbReference>
<name>A0A136IZM3_9PEZI</name>
<dbReference type="InParanoid" id="A0A136IZM3"/>
<dbReference type="InterPro" id="IPR004045">
    <property type="entry name" value="Glutathione_S-Trfase_N"/>
</dbReference>
<feature type="domain" description="GST C-terminal" evidence="4">
    <location>
        <begin position="91"/>
        <end position="218"/>
    </location>
</feature>
<evidence type="ECO:0000256" key="2">
    <source>
        <dbReference type="RuleBase" id="RU003494"/>
    </source>
</evidence>
<keyword evidence="6" id="KW-1185">Reference proteome</keyword>
<feature type="domain" description="GST N-terminal" evidence="3">
    <location>
        <begin position="3"/>
        <end position="85"/>
    </location>
</feature>
<dbReference type="PANTHER" id="PTHR43986:SF10">
    <property type="entry name" value="ELONGATION FACTOR EEF-1B GAMMA SUBUNIT, PUTATIVE (AFU_ORTHOLOGUE AFUA_1G17120)-RELATED"/>
    <property type="match status" value="1"/>
</dbReference>
<protein>
    <submittedName>
        <fullName evidence="5">Glutathione S-transferase</fullName>
    </submittedName>
</protein>
<dbReference type="CDD" id="cd03044">
    <property type="entry name" value="GST_N_EF1Bgamma"/>
    <property type="match status" value="1"/>
</dbReference>
<dbReference type="Gene3D" id="1.20.1050.10">
    <property type="match status" value="1"/>
</dbReference>
<comment type="similarity">
    <text evidence="1 2">Belongs to the GST superfamily.</text>
</comment>
<dbReference type="SFLD" id="SFLDS00019">
    <property type="entry name" value="Glutathione_Transferase_(cytos"/>
    <property type="match status" value="1"/>
</dbReference>
<dbReference type="InterPro" id="IPR010987">
    <property type="entry name" value="Glutathione-S-Trfase_C-like"/>
</dbReference>
<dbReference type="PROSITE" id="PS50405">
    <property type="entry name" value="GST_CTER"/>
    <property type="match status" value="1"/>
</dbReference>
<dbReference type="InterPro" id="IPR004046">
    <property type="entry name" value="GST_C"/>
</dbReference>
<dbReference type="GO" id="GO:0005634">
    <property type="term" value="C:nucleus"/>
    <property type="evidence" value="ECO:0007669"/>
    <property type="project" value="TreeGrafter"/>
</dbReference>
<dbReference type="EMBL" id="KQ964252">
    <property type="protein sequence ID" value="KXJ90425.1"/>
    <property type="molecule type" value="Genomic_DNA"/>
</dbReference>
<dbReference type="InterPro" id="IPR050802">
    <property type="entry name" value="EF-GSTs"/>
</dbReference>
<dbReference type="PANTHER" id="PTHR43986">
    <property type="entry name" value="ELONGATION FACTOR 1-GAMMA"/>
    <property type="match status" value="1"/>
</dbReference>
<accession>A0A136IZM3</accession>
<dbReference type="SUPFAM" id="SSF52833">
    <property type="entry name" value="Thioredoxin-like"/>
    <property type="match status" value="1"/>
</dbReference>
<dbReference type="GO" id="GO:0006414">
    <property type="term" value="P:translational elongation"/>
    <property type="evidence" value="ECO:0007669"/>
    <property type="project" value="TreeGrafter"/>
</dbReference>
<evidence type="ECO:0000259" key="4">
    <source>
        <dbReference type="PROSITE" id="PS50405"/>
    </source>
</evidence>
<proteinExistence type="inferred from homology"/>
<dbReference type="AlphaFoldDB" id="A0A136IZM3"/>
<dbReference type="InterPro" id="IPR036249">
    <property type="entry name" value="Thioredoxin-like_sf"/>
</dbReference>
<sequence length="218" mass="23781">MAPFGKIYSYPGSWRVERAQVAGAFNGLEVPYAEDFTMQETNKTPEFLAKFPMGKVPAFESATGYCVAESSAIARYVASKGPLAEQLLGSDPETRAKIDEWCFFTEGELTGHTNPVAYMVHYKFMPLDQAVVDRSTESFKRALAVVEAQLQKGENKTLLGGDKVTFADITVALALVFSLGVVFGDDVLKGAPNTVAWLKSLSEMKEFAAVSNWGKLKA</sequence>
<dbReference type="SUPFAM" id="SSF47616">
    <property type="entry name" value="GST C-terminal domain-like"/>
    <property type="match status" value="1"/>
</dbReference>
<reference evidence="6" key="1">
    <citation type="submission" date="2016-02" db="EMBL/GenBank/DDBJ databases">
        <title>Draft genome sequence of Microdochium bolleyi, a fungal endophyte of beachgrass.</title>
        <authorList>
            <consortium name="DOE Joint Genome Institute"/>
            <person name="David A.S."/>
            <person name="May G."/>
            <person name="Haridas S."/>
            <person name="Lim J."/>
            <person name="Wang M."/>
            <person name="Labutti K."/>
            <person name="Lipzen A."/>
            <person name="Barry K."/>
            <person name="Grigoriev I.V."/>
        </authorList>
    </citation>
    <scope>NUCLEOTIDE SEQUENCE [LARGE SCALE GENOMIC DNA]</scope>
    <source>
        <strain evidence="6">J235TASD1</strain>
    </source>
</reference>